<dbReference type="PANTHER" id="PTHR30193">
    <property type="entry name" value="ABC TRANSPORTER PERMEASE PROTEIN"/>
    <property type="match status" value="1"/>
</dbReference>
<evidence type="ECO:0000313" key="10">
    <source>
        <dbReference type="Proteomes" id="UP000292886"/>
    </source>
</evidence>
<dbReference type="AlphaFoldDB" id="A0A4P6YR73"/>
<dbReference type="Proteomes" id="UP000292886">
    <property type="component" value="Chromosome"/>
</dbReference>
<feature type="transmembrane region" description="Helical" evidence="7">
    <location>
        <begin position="175"/>
        <end position="201"/>
    </location>
</feature>
<keyword evidence="4 7" id="KW-0812">Transmembrane</keyword>
<evidence type="ECO:0000256" key="4">
    <source>
        <dbReference type="ARBA" id="ARBA00022692"/>
    </source>
</evidence>
<feature type="transmembrane region" description="Helical" evidence="7">
    <location>
        <begin position="288"/>
        <end position="305"/>
    </location>
</feature>
<protein>
    <submittedName>
        <fullName evidence="9">Sugar ABC transporter permease</fullName>
    </submittedName>
</protein>
<dbReference type="Pfam" id="PF00528">
    <property type="entry name" value="BPD_transp_1"/>
    <property type="match status" value="1"/>
</dbReference>
<proteinExistence type="inferred from homology"/>
<dbReference type="GO" id="GO:0055085">
    <property type="term" value="P:transmembrane transport"/>
    <property type="evidence" value="ECO:0007669"/>
    <property type="project" value="InterPro"/>
</dbReference>
<comment type="similarity">
    <text evidence="7">Belongs to the binding-protein-dependent transport system permease family.</text>
</comment>
<evidence type="ECO:0000313" key="9">
    <source>
        <dbReference type="EMBL" id="QBO35093.1"/>
    </source>
</evidence>
<feature type="domain" description="ABC transmembrane type-1" evidence="8">
    <location>
        <begin position="90"/>
        <end position="302"/>
    </location>
</feature>
<evidence type="ECO:0000256" key="6">
    <source>
        <dbReference type="ARBA" id="ARBA00023136"/>
    </source>
</evidence>
<evidence type="ECO:0000256" key="3">
    <source>
        <dbReference type="ARBA" id="ARBA00022475"/>
    </source>
</evidence>
<feature type="transmembrane region" description="Helical" evidence="7">
    <location>
        <begin position="222"/>
        <end position="246"/>
    </location>
</feature>
<dbReference type="InterPro" id="IPR051393">
    <property type="entry name" value="ABC_transporter_permease"/>
</dbReference>
<dbReference type="CDD" id="cd06261">
    <property type="entry name" value="TM_PBP2"/>
    <property type="match status" value="1"/>
</dbReference>
<dbReference type="EMBL" id="CP037940">
    <property type="protein sequence ID" value="QBO35093.1"/>
    <property type="molecule type" value="Genomic_DNA"/>
</dbReference>
<dbReference type="KEGG" id="wei:EQG49_00805"/>
<feature type="transmembrane region" description="Helical" evidence="7">
    <location>
        <begin position="32"/>
        <end position="52"/>
    </location>
</feature>
<reference evidence="10" key="1">
    <citation type="submission" date="2019-03" db="EMBL/GenBank/DDBJ databases">
        <title>Weissella sp. 26KH-42 Genome sequencing.</title>
        <authorList>
            <person name="Heo J."/>
            <person name="Kim S.-J."/>
            <person name="Kim J.-S."/>
            <person name="Hong S.-B."/>
            <person name="Kwon S.-W."/>
        </authorList>
    </citation>
    <scope>NUCLEOTIDE SEQUENCE [LARGE SCALE GENOMIC DNA]</scope>
    <source>
        <strain evidence="10">26KH-42</strain>
    </source>
</reference>
<dbReference type="SUPFAM" id="SSF161098">
    <property type="entry name" value="MetI-like"/>
    <property type="match status" value="1"/>
</dbReference>
<dbReference type="Gene3D" id="1.10.3720.10">
    <property type="entry name" value="MetI-like"/>
    <property type="match status" value="1"/>
</dbReference>
<gene>
    <name evidence="9" type="ORF">EQG49_00805</name>
</gene>
<keyword evidence="10" id="KW-1185">Reference proteome</keyword>
<evidence type="ECO:0000259" key="8">
    <source>
        <dbReference type="PROSITE" id="PS50928"/>
    </source>
</evidence>
<keyword evidence="5 7" id="KW-1133">Transmembrane helix</keyword>
<comment type="subcellular location">
    <subcellularLocation>
        <location evidence="1 7">Cell membrane</location>
        <topology evidence="1 7">Multi-pass membrane protein</topology>
    </subcellularLocation>
</comment>
<keyword evidence="6 7" id="KW-0472">Membrane</keyword>
<dbReference type="PANTHER" id="PTHR30193:SF37">
    <property type="entry name" value="INNER MEMBRANE ABC TRANSPORTER PERMEASE PROTEIN YCJO"/>
    <property type="match status" value="1"/>
</dbReference>
<sequence length="313" mass="34489">MGNPEATHVLEAPQAQRVISKKQRRLREHAQASLFLAPSVILLLVFVFYPIFKTLYYSFTTTNATGLPVKFVGLQNYLHLLSNPLFLSSIGTTLIFVLATTVLTISISLLMANVAFQKLRGLGIFRTFFASTMGVSVSVASVMWLFIFQPATGLSDQVLTALHQTPIAWLTSPTWALIAIIISSVWLNLGFSFLVLSGALQGVPTHLYESAEIDGATPWFKFWHITLPLISPTVFFVATVTLINAFQTFGQVDILTKGGPNNATDLLVYQIYQDAFVNLNVGQASTESIILGGIIALVTFLQFKFTEKKVTYQ</sequence>
<name>A0A4P6YR73_9LACO</name>
<dbReference type="OrthoDB" id="9787541at2"/>
<evidence type="ECO:0000256" key="2">
    <source>
        <dbReference type="ARBA" id="ARBA00022448"/>
    </source>
</evidence>
<keyword evidence="2 7" id="KW-0813">Transport</keyword>
<accession>A0A4P6YR73</accession>
<evidence type="ECO:0000256" key="5">
    <source>
        <dbReference type="ARBA" id="ARBA00022989"/>
    </source>
</evidence>
<evidence type="ECO:0000256" key="7">
    <source>
        <dbReference type="RuleBase" id="RU363032"/>
    </source>
</evidence>
<dbReference type="PROSITE" id="PS50928">
    <property type="entry name" value="ABC_TM1"/>
    <property type="match status" value="1"/>
</dbReference>
<dbReference type="SUPFAM" id="SSF160964">
    <property type="entry name" value="MalF N-terminal region-like"/>
    <property type="match status" value="1"/>
</dbReference>
<dbReference type="InterPro" id="IPR035906">
    <property type="entry name" value="MetI-like_sf"/>
</dbReference>
<feature type="transmembrane region" description="Helical" evidence="7">
    <location>
        <begin position="124"/>
        <end position="147"/>
    </location>
</feature>
<feature type="transmembrane region" description="Helical" evidence="7">
    <location>
        <begin position="85"/>
        <end position="112"/>
    </location>
</feature>
<dbReference type="RefSeq" id="WP_133362173.1">
    <property type="nucleotide sequence ID" value="NZ_CP037940.1"/>
</dbReference>
<organism evidence="9 10">
    <name type="scientific">Periweissella cryptocerci</name>
    <dbReference type="NCBI Taxonomy" id="2506420"/>
    <lineage>
        <taxon>Bacteria</taxon>
        <taxon>Bacillati</taxon>
        <taxon>Bacillota</taxon>
        <taxon>Bacilli</taxon>
        <taxon>Lactobacillales</taxon>
        <taxon>Lactobacillaceae</taxon>
        <taxon>Periweissella</taxon>
    </lineage>
</organism>
<evidence type="ECO:0000256" key="1">
    <source>
        <dbReference type="ARBA" id="ARBA00004651"/>
    </source>
</evidence>
<keyword evidence="3" id="KW-1003">Cell membrane</keyword>
<dbReference type="InterPro" id="IPR000515">
    <property type="entry name" value="MetI-like"/>
</dbReference>
<dbReference type="GO" id="GO:0005886">
    <property type="term" value="C:plasma membrane"/>
    <property type="evidence" value="ECO:0007669"/>
    <property type="project" value="UniProtKB-SubCell"/>
</dbReference>